<organism evidence="2 3">
    <name type="scientific">Colletotrichum tamarilloi</name>
    <dbReference type="NCBI Taxonomy" id="1209934"/>
    <lineage>
        <taxon>Eukaryota</taxon>
        <taxon>Fungi</taxon>
        <taxon>Dikarya</taxon>
        <taxon>Ascomycota</taxon>
        <taxon>Pezizomycotina</taxon>
        <taxon>Sordariomycetes</taxon>
        <taxon>Hypocreomycetidae</taxon>
        <taxon>Glomerellales</taxon>
        <taxon>Glomerellaceae</taxon>
        <taxon>Colletotrichum</taxon>
        <taxon>Colletotrichum acutatum species complex</taxon>
    </lineage>
</organism>
<dbReference type="EMBL" id="MLFU01000043">
    <property type="protein sequence ID" value="KAK1492171.1"/>
    <property type="molecule type" value="Genomic_DNA"/>
</dbReference>
<gene>
    <name evidence="2" type="ORF">CTAM01_09965</name>
</gene>
<evidence type="ECO:0000313" key="2">
    <source>
        <dbReference type="EMBL" id="KAK1492171.1"/>
    </source>
</evidence>
<sequence>MHCGSPRRGLSGSKHIVGRTHSDGFPSCVLEKFFLFFTRLCFFLVGATLLHPHPTYTSKPLPARVGSSSILQSGGVRFVRWVRLCADRWLLRPATYQPAAADAEPSKPHTLPLSPLDRPTRITDAPVGPLSRTRIDQDSTKWLRDEGRDDA</sequence>
<name>A0ABQ9R1L9_9PEZI</name>
<dbReference type="GeneID" id="85410219"/>
<proteinExistence type="predicted"/>
<evidence type="ECO:0000256" key="1">
    <source>
        <dbReference type="SAM" id="MobiDB-lite"/>
    </source>
</evidence>
<evidence type="ECO:0000313" key="3">
    <source>
        <dbReference type="Proteomes" id="UP001227543"/>
    </source>
</evidence>
<dbReference type="Proteomes" id="UP001227543">
    <property type="component" value="Unassembled WGS sequence"/>
</dbReference>
<protein>
    <submittedName>
        <fullName evidence="2">Uncharacterized protein</fullName>
    </submittedName>
</protein>
<feature type="compositionally biased region" description="Basic and acidic residues" evidence="1">
    <location>
        <begin position="133"/>
        <end position="151"/>
    </location>
</feature>
<comment type="caution">
    <text evidence="2">The sequence shown here is derived from an EMBL/GenBank/DDBJ whole genome shotgun (WGS) entry which is preliminary data.</text>
</comment>
<dbReference type="RefSeq" id="XP_060379309.1">
    <property type="nucleotide sequence ID" value="XM_060525981.1"/>
</dbReference>
<keyword evidence="3" id="KW-1185">Reference proteome</keyword>
<reference evidence="2 3" key="1">
    <citation type="submission" date="2016-10" db="EMBL/GenBank/DDBJ databases">
        <title>The genome sequence of Colletotrichum fioriniae PJ7.</title>
        <authorList>
            <person name="Baroncelli R."/>
        </authorList>
    </citation>
    <scope>NUCLEOTIDE SEQUENCE [LARGE SCALE GENOMIC DNA]</scope>
    <source>
        <strain evidence="2 3">Tom-12</strain>
    </source>
</reference>
<accession>A0ABQ9R1L9</accession>
<feature type="region of interest" description="Disordered" evidence="1">
    <location>
        <begin position="98"/>
        <end position="151"/>
    </location>
</feature>